<dbReference type="Proteomes" id="UP001054902">
    <property type="component" value="Unassembled WGS sequence"/>
</dbReference>
<dbReference type="EMBL" id="BLLK01000045">
    <property type="protein sequence ID" value="GFH51345.1"/>
    <property type="molecule type" value="Genomic_DNA"/>
</dbReference>
<gene>
    <name evidence="2" type="ORF">CTEN210_07821</name>
</gene>
<feature type="compositionally biased region" description="Basic and acidic residues" evidence="1">
    <location>
        <begin position="10"/>
        <end position="29"/>
    </location>
</feature>
<feature type="region of interest" description="Disordered" evidence="1">
    <location>
        <begin position="50"/>
        <end position="167"/>
    </location>
</feature>
<organism evidence="2 3">
    <name type="scientific">Chaetoceros tenuissimus</name>
    <dbReference type="NCBI Taxonomy" id="426638"/>
    <lineage>
        <taxon>Eukaryota</taxon>
        <taxon>Sar</taxon>
        <taxon>Stramenopiles</taxon>
        <taxon>Ochrophyta</taxon>
        <taxon>Bacillariophyta</taxon>
        <taxon>Coscinodiscophyceae</taxon>
        <taxon>Chaetocerotophycidae</taxon>
        <taxon>Chaetocerotales</taxon>
        <taxon>Chaetocerotaceae</taxon>
        <taxon>Chaetoceros</taxon>
    </lineage>
</organism>
<keyword evidence="3" id="KW-1185">Reference proteome</keyword>
<comment type="caution">
    <text evidence="2">The sequence shown here is derived from an EMBL/GenBank/DDBJ whole genome shotgun (WGS) entry which is preliminary data.</text>
</comment>
<accession>A0AAD3CUW1</accession>
<feature type="compositionally biased region" description="Basic and acidic residues" evidence="1">
    <location>
        <begin position="95"/>
        <end position="111"/>
    </location>
</feature>
<evidence type="ECO:0000256" key="1">
    <source>
        <dbReference type="SAM" id="MobiDB-lite"/>
    </source>
</evidence>
<feature type="region of interest" description="Disordered" evidence="1">
    <location>
        <begin position="190"/>
        <end position="292"/>
    </location>
</feature>
<reference evidence="2 3" key="1">
    <citation type="journal article" date="2021" name="Sci. Rep.">
        <title>The genome of the diatom Chaetoceros tenuissimus carries an ancient integrated fragment of an extant virus.</title>
        <authorList>
            <person name="Hongo Y."/>
            <person name="Kimura K."/>
            <person name="Takaki Y."/>
            <person name="Yoshida Y."/>
            <person name="Baba S."/>
            <person name="Kobayashi G."/>
            <person name="Nagasaki K."/>
            <person name="Hano T."/>
            <person name="Tomaru Y."/>
        </authorList>
    </citation>
    <scope>NUCLEOTIDE SEQUENCE [LARGE SCALE GENOMIC DNA]</scope>
    <source>
        <strain evidence="2 3">NIES-3715</strain>
    </source>
</reference>
<protein>
    <submittedName>
        <fullName evidence="2">Uncharacterized protein</fullName>
    </submittedName>
</protein>
<feature type="region of interest" description="Disordered" evidence="1">
    <location>
        <begin position="1"/>
        <end position="31"/>
    </location>
</feature>
<feature type="compositionally biased region" description="Basic and acidic residues" evidence="1">
    <location>
        <begin position="64"/>
        <end position="87"/>
    </location>
</feature>
<feature type="compositionally biased region" description="Basic residues" evidence="1">
    <location>
        <begin position="149"/>
        <end position="162"/>
    </location>
</feature>
<name>A0AAD3CUW1_9STRA</name>
<sequence>MSHHSKSRSRRYEDYKNRLKITRKSEAQRNKRFQQLAEAQKLLEQNCISDSPQHASYEQASPSRFKDDFSLTVRQREIRSSPRKEKSPPSGSHHWSKDTPSHDEGTRKRGGEIPSSRNRKNKFHETDERTNGLDCSFTSQNSEQESREHRHKHTKTTRKSRLSRNSTNVVVECPKLLQLRERMMIRKKRRREQLEEKGNENALHRKDIDEKNDRNHTKGFIDVDEDKHERNREALVYPQPEHSTRTTRTFDGKIDDKETDSRTSKSSAHRDLEEDVMENSRRRNSAGDGENDDDSIVDIELIYCQHCERSYAPATYKKFCLAVDENGVPKCVAMRNKKRKVYNSAKIRITNNENLNSDEQKQVIESRKKVVQTLRDQARGKRKKKTKSQKWREQSQEFREAMKSNRLIAKAEKEGRPPTYYL</sequence>
<feature type="compositionally biased region" description="Basic and acidic residues" evidence="1">
    <location>
        <begin position="390"/>
        <end position="416"/>
    </location>
</feature>
<feature type="compositionally biased region" description="Basic and acidic residues" evidence="1">
    <location>
        <begin position="192"/>
        <end position="233"/>
    </location>
</feature>
<evidence type="ECO:0000313" key="2">
    <source>
        <dbReference type="EMBL" id="GFH51345.1"/>
    </source>
</evidence>
<dbReference type="AlphaFoldDB" id="A0AAD3CUW1"/>
<feature type="compositionally biased region" description="Basic residues" evidence="1">
    <location>
        <begin position="380"/>
        <end position="389"/>
    </location>
</feature>
<proteinExistence type="predicted"/>
<feature type="compositionally biased region" description="Polar residues" evidence="1">
    <location>
        <begin position="50"/>
        <end position="62"/>
    </location>
</feature>
<feature type="compositionally biased region" description="Basic and acidic residues" evidence="1">
    <location>
        <begin position="242"/>
        <end position="272"/>
    </location>
</feature>
<evidence type="ECO:0000313" key="3">
    <source>
        <dbReference type="Proteomes" id="UP001054902"/>
    </source>
</evidence>
<feature type="region of interest" description="Disordered" evidence="1">
    <location>
        <begin position="373"/>
        <end position="422"/>
    </location>
</feature>